<evidence type="ECO:0000313" key="1">
    <source>
        <dbReference type="EMBL" id="JAD46756.1"/>
    </source>
</evidence>
<name>A0A0A9A6N2_ARUDO</name>
<proteinExistence type="predicted"/>
<reference evidence="1" key="1">
    <citation type="submission" date="2014-09" db="EMBL/GenBank/DDBJ databases">
        <authorList>
            <person name="Magalhaes I.L.F."/>
            <person name="Oliveira U."/>
            <person name="Santos F.R."/>
            <person name="Vidigal T.H.D.A."/>
            <person name="Brescovit A.D."/>
            <person name="Santos A.J."/>
        </authorList>
    </citation>
    <scope>NUCLEOTIDE SEQUENCE</scope>
    <source>
        <tissue evidence="1">Shoot tissue taken approximately 20 cm above the soil surface</tissue>
    </source>
</reference>
<protein>
    <submittedName>
        <fullName evidence="1">Uncharacterized protein</fullName>
    </submittedName>
</protein>
<sequence length="29" mass="3293">MSLSCLYDYSCVGQFYLSLTFILQGNINV</sequence>
<dbReference type="EMBL" id="GBRH01251139">
    <property type="protein sequence ID" value="JAD46756.1"/>
    <property type="molecule type" value="Transcribed_RNA"/>
</dbReference>
<organism evidence="1">
    <name type="scientific">Arundo donax</name>
    <name type="common">Giant reed</name>
    <name type="synonym">Donax arundinaceus</name>
    <dbReference type="NCBI Taxonomy" id="35708"/>
    <lineage>
        <taxon>Eukaryota</taxon>
        <taxon>Viridiplantae</taxon>
        <taxon>Streptophyta</taxon>
        <taxon>Embryophyta</taxon>
        <taxon>Tracheophyta</taxon>
        <taxon>Spermatophyta</taxon>
        <taxon>Magnoliopsida</taxon>
        <taxon>Liliopsida</taxon>
        <taxon>Poales</taxon>
        <taxon>Poaceae</taxon>
        <taxon>PACMAD clade</taxon>
        <taxon>Arundinoideae</taxon>
        <taxon>Arundineae</taxon>
        <taxon>Arundo</taxon>
    </lineage>
</organism>
<dbReference type="AlphaFoldDB" id="A0A0A9A6N2"/>
<reference evidence="1" key="2">
    <citation type="journal article" date="2015" name="Data Brief">
        <title>Shoot transcriptome of the giant reed, Arundo donax.</title>
        <authorList>
            <person name="Barrero R.A."/>
            <person name="Guerrero F.D."/>
            <person name="Moolhuijzen P."/>
            <person name="Goolsby J.A."/>
            <person name="Tidwell J."/>
            <person name="Bellgard S.E."/>
            <person name="Bellgard M.I."/>
        </authorList>
    </citation>
    <scope>NUCLEOTIDE SEQUENCE</scope>
    <source>
        <tissue evidence="1">Shoot tissue taken approximately 20 cm above the soil surface</tissue>
    </source>
</reference>
<accession>A0A0A9A6N2</accession>